<evidence type="ECO:0008006" key="4">
    <source>
        <dbReference type="Google" id="ProtNLM"/>
    </source>
</evidence>
<feature type="signal peptide" evidence="1">
    <location>
        <begin position="1"/>
        <end position="17"/>
    </location>
</feature>
<keyword evidence="1" id="KW-0732">Signal</keyword>
<proteinExistence type="predicted"/>
<evidence type="ECO:0000256" key="1">
    <source>
        <dbReference type="SAM" id="SignalP"/>
    </source>
</evidence>
<organism evidence="2 3">
    <name type="scientific">Tegillarca granosa</name>
    <name type="common">Malaysian cockle</name>
    <name type="synonym">Anadara granosa</name>
    <dbReference type="NCBI Taxonomy" id="220873"/>
    <lineage>
        <taxon>Eukaryota</taxon>
        <taxon>Metazoa</taxon>
        <taxon>Spiralia</taxon>
        <taxon>Lophotrochozoa</taxon>
        <taxon>Mollusca</taxon>
        <taxon>Bivalvia</taxon>
        <taxon>Autobranchia</taxon>
        <taxon>Pteriomorphia</taxon>
        <taxon>Arcoida</taxon>
        <taxon>Arcoidea</taxon>
        <taxon>Arcidae</taxon>
        <taxon>Tegillarca</taxon>
    </lineage>
</organism>
<protein>
    <recommendedName>
        <fullName evidence="4">Secreted protein</fullName>
    </recommendedName>
</protein>
<evidence type="ECO:0000313" key="2">
    <source>
        <dbReference type="EMBL" id="KAJ8307149.1"/>
    </source>
</evidence>
<reference evidence="2 3" key="1">
    <citation type="submission" date="2022-12" db="EMBL/GenBank/DDBJ databases">
        <title>Chromosome-level genome of Tegillarca granosa.</title>
        <authorList>
            <person name="Kim J."/>
        </authorList>
    </citation>
    <scope>NUCLEOTIDE SEQUENCE [LARGE SCALE GENOMIC DNA]</scope>
    <source>
        <strain evidence="2">Teg-2019</strain>
        <tissue evidence="2">Adductor muscle</tissue>
    </source>
</reference>
<comment type="caution">
    <text evidence="2">The sequence shown here is derived from an EMBL/GenBank/DDBJ whole genome shotgun (WGS) entry which is preliminary data.</text>
</comment>
<feature type="chain" id="PRO_5045789278" description="Secreted protein" evidence="1">
    <location>
        <begin position="18"/>
        <end position="218"/>
    </location>
</feature>
<dbReference type="Proteomes" id="UP001217089">
    <property type="component" value="Unassembled WGS sequence"/>
</dbReference>
<gene>
    <name evidence="2" type="ORF">KUTeg_015233</name>
</gene>
<accession>A0ABQ9EPK3</accession>
<dbReference type="EMBL" id="JARBDR010000793">
    <property type="protein sequence ID" value="KAJ8307149.1"/>
    <property type="molecule type" value="Genomic_DNA"/>
</dbReference>
<keyword evidence="3" id="KW-1185">Reference proteome</keyword>
<sequence length="218" mass="24416">MIFRLVVFACLIAFCSGRGYGRRARQEEGITCAGESVRHFGGGHNTTMLVGVTWYNKYNKDNLGPSGRPLNVQITFTTRPGSNKAEEIVRGNNPNDGSCLVWKYRDFQIYKGVPCYAEKGTDPETCTDQEWVHYKFQAPGSENKMLFMFYCADADSDPKTNCGKYFARCLSDNPNINNADRAMCRQKFADFNIGELPAEDVGSGYNACNPYYGNGKYS</sequence>
<evidence type="ECO:0000313" key="3">
    <source>
        <dbReference type="Proteomes" id="UP001217089"/>
    </source>
</evidence>
<name>A0ABQ9EPK3_TEGGR</name>